<dbReference type="EMBL" id="DVIQ01000059">
    <property type="protein sequence ID" value="HIS31888.1"/>
    <property type="molecule type" value="Genomic_DNA"/>
</dbReference>
<dbReference type="GO" id="GO:0051604">
    <property type="term" value="P:protein maturation"/>
    <property type="evidence" value="ECO:0007669"/>
    <property type="project" value="UniProtKB-UniRule"/>
</dbReference>
<keyword evidence="2" id="KW-0456">Lyase</keyword>
<dbReference type="GO" id="GO:0016829">
    <property type="term" value="F:lyase activity"/>
    <property type="evidence" value="ECO:0007669"/>
    <property type="project" value="UniProtKB-UniRule"/>
</dbReference>
<feature type="compositionally biased region" description="Basic and acidic residues" evidence="3">
    <location>
        <begin position="149"/>
        <end position="167"/>
    </location>
</feature>
<reference evidence="4" key="2">
    <citation type="journal article" date="2021" name="PeerJ">
        <title>Extensive microbial diversity within the chicken gut microbiome revealed by metagenomics and culture.</title>
        <authorList>
            <person name="Gilroy R."/>
            <person name="Ravi A."/>
            <person name="Getino M."/>
            <person name="Pursley I."/>
            <person name="Horton D.L."/>
            <person name="Alikhan N.F."/>
            <person name="Baker D."/>
            <person name="Gharbi K."/>
            <person name="Hall N."/>
            <person name="Watson M."/>
            <person name="Adriaenssens E.M."/>
            <person name="Foster-Nyarko E."/>
            <person name="Jarju S."/>
            <person name="Secka A."/>
            <person name="Antonio M."/>
            <person name="Oren A."/>
            <person name="Chaudhuri R.R."/>
            <person name="La Ragione R."/>
            <person name="Hildebrand F."/>
            <person name="Pallen M.J."/>
        </authorList>
    </citation>
    <scope>NUCLEOTIDE SEQUENCE</scope>
    <source>
        <strain evidence="4">CHK190-19873</strain>
    </source>
</reference>
<dbReference type="NCBIfam" id="TIGR00299">
    <property type="entry name" value="nickel pincer cofactor biosynthesis protein LarC"/>
    <property type="match status" value="1"/>
</dbReference>
<organism evidence="4 5">
    <name type="scientific">Candidatus Limivivens intestinipullorum</name>
    <dbReference type="NCBI Taxonomy" id="2840858"/>
    <lineage>
        <taxon>Bacteria</taxon>
        <taxon>Bacillati</taxon>
        <taxon>Bacillota</taxon>
        <taxon>Clostridia</taxon>
        <taxon>Lachnospirales</taxon>
        <taxon>Lachnospiraceae</taxon>
        <taxon>Lachnospiraceae incertae sedis</taxon>
        <taxon>Candidatus Limivivens</taxon>
    </lineage>
</organism>
<sequence length="496" mass="55031">MEKMLYFECRSGISGDMTVAALLDLGADREVLKRALDSLPVKGFRYEITRVKKAGLDACDFSVILDAEHENHDHDMAFLHGHEHAHGGCGGEQGGHEHVHGGYVEEHGDPEHKHGGQGHGHKQDEIRTAAACVHGGYSANAWEHVRDSFDHGEEGHDHRGHEHDRGHHGYSTHVHPHEHRSLSDILEIIQKAEMTAGAKVLAEKIFRILGSAEAKAHGVPMEEVHFHEVGAVDSIVDIVAAAVCADNLGITRAVIPVLCEGTGTVRCQHGILPVPVPAVSNIVQENGLVLEITGVAGELVTPTGAAIAAALKTDEQLPKTFRIHKIGLGAGKRTYERPSFLRVMVIEETGQEGEADRIYKLETDIDDCTGEMLGCTLDRLMKAGAREAHYTPVFMKKNRPAYELQVICTREQIEKMEEIIFEETTSIGIRRVPMDRTILERSEEERATPWGMVRVKVCTRNGHVWCYPEYDSVLALSQERGCSFREMYRLIERHLD</sequence>
<dbReference type="PANTHER" id="PTHR36566">
    <property type="entry name" value="NICKEL INSERTION PROTEIN-RELATED"/>
    <property type="match status" value="1"/>
</dbReference>
<accession>A0A9D1ETY0</accession>
<dbReference type="Pfam" id="PF01969">
    <property type="entry name" value="Ni_insertion"/>
    <property type="match status" value="1"/>
</dbReference>
<dbReference type="HAMAP" id="MF_01074">
    <property type="entry name" value="LarC"/>
    <property type="match status" value="1"/>
</dbReference>
<protein>
    <recommendedName>
        <fullName evidence="2">Pyridinium-3,5-bisthiocarboxylic acid mononucleotide nickel insertion protein</fullName>
        <shortName evidence="2">P2TMN nickel insertion protein</shortName>
        <ecNumber evidence="2">4.99.1.12</ecNumber>
    </recommendedName>
    <alternativeName>
        <fullName evidence="2">Nickel-pincer cofactor biosynthesis protein LarC</fullName>
    </alternativeName>
</protein>
<comment type="function">
    <text evidence="2">Involved in the biosynthesis of a nickel-pincer cofactor ((SCS)Ni(II) pincer complex). Binds Ni(2+), and functions in nickel delivery to pyridinium-3,5-bisthiocarboxylic acid mononucleotide (P2TMN), to form the mature cofactor. Is thus probably required for the activation of nickel-pincer cofactor-dependent enzymes.</text>
</comment>
<dbReference type="Gene3D" id="3.30.70.1380">
    <property type="entry name" value="Transcriptional regulatory protein pf0864 domain like"/>
    <property type="match status" value="1"/>
</dbReference>
<dbReference type="Proteomes" id="UP000823935">
    <property type="component" value="Unassembled WGS sequence"/>
</dbReference>
<evidence type="ECO:0000313" key="5">
    <source>
        <dbReference type="Proteomes" id="UP000823935"/>
    </source>
</evidence>
<feature type="compositionally biased region" description="Basic residues" evidence="3">
    <location>
        <begin position="168"/>
        <end position="177"/>
    </location>
</feature>
<comment type="similarity">
    <text evidence="2">Belongs to the LarC family.</text>
</comment>
<dbReference type="EC" id="4.99.1.12" evidence="2"/>
<keyword evidence="1 2" id="KW-0533">Nickel</keyword>
<comment type="catalytic activity">
    <reaction evidence="2">
        <text>Ni(II)-pyridinium-3,5-bisthiocarboxylate mononucleotide = pyridinium-3,5-bisthiocarboxylate mononucleotide + Ni(2+)</text>
        <dbReference type="Rhea" id="RHEA:54784"/>
        <dbReference type="ChEBI" id="CHEBI:49786"/>
        <dbReference type="ChEBI" id="CHEBI:137372"/>
        <dbReference type="ChEBI" id="CHEBI:137373"/>
        <dbReference type="EC" id="4.99.1.12"/>
    </reaction>
</comment>
<gene>
    <name evidence="2 4" type="primary">larC</name>
    <name evidence="4" type="ORF">IAB44_10140</name>
</gene>
<dbReference type="PANTHER" id="PTHR36566:SF1">
    <property type="entry name" value="PYRIDINIUM-3,5-BISTHIOCARBOXYLIC ACID MONONUCLEOTIDE NICKEL INSERTION PROTEIN"/>
    <property type="match status" value="1"/>
</dbReference>
<reference evidence="4" key="1">
    <citation type="submission" date="2020-10" db="EMBL/GenBank/DDBJ databases">
        <authorList>
            <person name="Gilroy R."/>
        </authorList>
    </citation>
    <scope>NUCLEOTIDE SEQUENCE</scope>
    <source>
        <strain evidence="4">CHK190-19873</strain>
    </source>
</reference>
<evidence type="ECO:0000256" key="1">
    <source>
        <dbReference type="ARBA" id="ARBA00022596"/>
    </source>
</evidence>
<proteinExistence type="inferred from homology"/>
<evidence type="ECO:0000313" key="4">
    <source>
        <dbReference type="EMBL" id="HIS31888.1"/>
    </source>
</evidence>
<evidence type="ECO:0000256" key="3">
    <source>
        <dbReference type="SAM" id="MobiDB-lite"/>
    </source>
</evidence>
<feature type="region of interest" description="Disordered" evidence="3">
    <location>
        <begin position="149"/>
        <end position="177"/>
    </location>
</feature>
<dbReference type="GO" id="GO:0016151">
    <property type="term" value="F:nickel cation binding"/>
    <property type="evidence" value="ECO:0007669"/>
    <property type="project" value="UniProtKB-UniRule"/>
</dbReference>
<dbReference type="AlphaFoldDB" id="A0A9D1ETY0"/>
<comment type="caution">
    <text evidence="4">The sequence shown here is derived from an EMBL/GenBank/DDBJ whole genome shotgun (WGS) entry which is preliminary data.</text>
</comment>
<dbReference type="InterPro" id="IPR002822">
    <property type="entry name" value="Ni_insertion"/>
</dbReference>
<evidence type="ECO:0000256" key="2">
    <source>
        <dbReference type="HAMAP-Rule" id="MF_01074"/>
    </source>
</evidence>
<name>A0A9D1ETY0_9FIRM</name>